<dbReference type="GO" id="GO:0016853">
    <property type="term" value="F:isomerase activity"/>
    <property type="evidence" value="ECO:0007669"/>
    <property type="project" value="UniProtKB-ARBA"/>
</dbReference>
<keyword evidence="4" id="KW-0378">Hydrolase</keyword>
<dbReference type="Gene3D" id="3.90.850.10">
    <property type="entry name" value="Fumarylacetoacetase-like, C-terminal domain"/>
    <property type="match status" value="1"/>
</dbReference>
<dbReference type="PANTHER" id="PTHR42796:SF4">
    <property type="entry name" value="FUMARYLACETOACETATE HYDROLASE DOMAIN-CONTAINING PROTEIN 2A"/>
    <property type="match status" value="1"/>
</dbReference>
<keyword evidence="2" id="KW-0479">Metal-binding</keyword>
<feature type="domain" description="Fumarylacetoacetase-like C-terminal" evidence="3">
    <location>
        <begin position="68"/>
        <end position="271"/>
    </location>
</feature>
<gene>
    <name evidence="4" type="ORF">GA0070621_5813</name>
</gene>
<evidence type="ECO:0000313" key="4">
    <source>
        <dbReference type="EMBL" id="SBT54964.1"/>
    </source>
</evidence>
<sequence>MRLTTIRLDGGTYAGRVTGDRVILLPFRDVGELLASGPDWQERAAGAAAPTVSLAEVEFAPLTPRPEKIICVGVNYADHIAEVGLPTPEHLTIFAKYSRSLIGPYDDILLPPQSHAVDWEVELGVVIGSPVRHADAEQALAAVAGYTVVNDVTMRDWQLRTSQFLQGKTFEASTPVGPFLVTPDEVDHARDLDMTCAVDDSVVQKSTTAAMLFPVGEIISYVSSIITLVPGDLIATGTPAGIGAARKPPVFLSAGQTLRTAIAGLGEQANRCVGSTAA</sequence>
<dbReference type="InterPro" id="IPR036663">
    <property type="entry name" value="Fumarylacetoacetase_C_sf"/>
</dbReference>
<dbReference type="GO" id="GO:0016787">
    <property type="term" value="F:hydrolase activity"/>
    <property type="evidence" value="ECO:0007669"/>
    <property type="project" value="UniProtKB-KW"/>
</dbReference>
<evidence type="ECO:0000256" key="1">
    <source>
        <dbReference type="ARBA" id="ARBA00010211"/>
    </source>
</evidence>
<dbReference type="GO" id="GO:0046872">
    <property type="term" value="F:metal ion binding"/>
    <property type="evidence" value="ECO:0007669"/>
    <property type="project" value="UniProtKB-KW"/>
</dbReference>
<name>A0A1A9AFL2_9ACTN</name>
<reference evidence="4 5" key="1">
    <citation type="submission" date="2016-06" db="EMBL/GenBank/DDBJ databases">
        <authorList>
            <person name="Kjaerup R.B."/>
            <person name="Dalgaard T.S."/>
            <person name="Juul-Madsen H.R."/>
        </authorList>
    </citation>
    <scope>NUCLEOTIDE SEQUENCE [LARGE SCALE GENOMIC DNA]</scope>
    <source>
        <strain evidence="4 5">DSM 45248</strain>
    </source>
</reference>
<keyword evidence="4" id="KW-0670">Pyruvate</keyword>
<evidence type="ECO:0000256" key="2">
    <source>
        <dbReference type="ARBA" id="ARBA00022723"/>
    </source>
</evidence>
<accession>A0A1A9AFL2</accession>
<organism evidence="4 5">
    <name type="scientific">Micromonospora narathiwatensis</name>
    <dbReference type="NCBI Taxonomy" id="299146"/>
    <lineage>
        <taxon>Bacteria</taxon>
        <taxon>Bacillati</taxon>
        <taxon>Actinomycetota</taxon>
        <taxon>Actinomycetes</taxon>
        <taxon>Micromonosporales</taxon>
        <taxon>Micromonosporaceae</taxon>
        <taxon>Micromonospora</taxon>
    </lineage>
</organism>
<evidence type="ECO:0000259" key="3">
    <source>
        <dbReference type="Pfam" id="PF01557"/>
    </source>
</evidence>
<evidence type="ECO:0000313" key="5">
    <source>
        <dbReference type="Proteomes" id="UP000198765"/>
    </source>
</evidence>
<dbReference type="Proteomes" id="UP000198765">
    <property type="component" value="Chromosome I"/>
</dbReference>
<dbReference type="GO" id="GO:0019752">
    <property type="term" value="P:carboxylic acid metabolic process"/>
    <property type="evidence" value="ECO:0007669"/>
    <property type="project" value="UniProtKB-ARBA"/>
</dbReference>
<dbReference type="RefSeq" id="WP_091201597.1">
    <property type="nucleotide sequence ID" value="NZ_LT594324.1"/>
</dbReference>
<dbReference type="EMBL" id="LT594324">
    <property type="protein sequence ID" value="SBT54964.1"/>
    <property type="molecule type" value="Genomic_DNA"/>
</dbReference>
<dbReference type="AlphaFoldDB" id="A0A1A9AFL2"/>
<dbReference type="InterPro" id="IPR011234">
    <property type="entry name" value="Fumarylacetoacetase-like_C"/>
</dbReference>
<dbReference type="OrthoDB" id="9805307at2"/>
<dbReference type="SUPFAM" id="SSF56529">
    <property type="entry name" value="FAH"/>
    <property type="match status" value="1"/>
</dbReference>
<keyword evidence="5" id="KW-1185">Reference proteome</keyword>
<dbReference type="PATRIC" id="fig|299146.4.peg.5996"/>
<dbReference type="Pfam" id="PF01557">
    <property type="entry name" value="FAA_hydrolase"/>
    <property type="match status" value="1"/>
</dbReference>
<dbReference type="PANTHER" id="PTHR42796">
    <property type="entry name" value="FUMARYLACETOACETATE HYDROLASE DOMAIN-CONTAINING PROTEIN 2A-RELATED"/>
    <property type="match status" value="1"/>
</dbReference>
<dbReference type="FunFam" id="3.90.850.10:FF:000002">
    <property type="entry name" value="2-hydroxyhepta-2,4-diene-1,7-dioate isomerase"/>
    <property type="match status" value="1"/>
</dbReference>
<protein>
    <submittedName>
        <fullName evidence="4">Acylpyruvate hydrolase</fullName>
    </submittedName>
</protein>
<proteinExistence type="inferred from homology"/>
<dbReference type="InterPro" id="IPR051121">
    <property type="entry name" value="FAH"/>
</dbReference>
<comment type="similarity">
    <text evidence="1">Belongs to the FAH family.</text>
</comment>